<proteinExistence type="predicted"/>
<dbReference type="EMBL" id="ML977340">
    <property type="protein sequence ID" value="KAF2109979.1"/>
    <property type="molecule type" value="Genomic_DNA"/>
</dbReference>
<dbReference type="InterPro" id="IPR057023">
    <property type="entry name" value="PTP-SAK"/>
</dbReference>
<dbReference type="PROSITE" id="PS51181">
    <property type="entry name" value="PPASE_TENSIN"/>
    <property type="match status" value="1"/>
</dbReference>
<feature type="compositionally biased region" description="Polar residues" evidence="3">
    <location>
        <begin position="294"/>
        <end position="305"/>
    </location>
</feature>
<sequence length="632" mass="68725">MASLLRQIVAGPRARHPEAGLDLCYVTDNIIATSGPSGTYPQRYYRNPLDSLVEFLDKKHKDNWAIWEFRAEGTGYPDSEVYDRIYHYPFPDHHPPPFQLIPNIVASMRNWRKGGDGRVVVVHCKAGKGRSGTASVSYLISEEGWTPKDALKRFTERRMKPGWGDGVSIPSQLRWIGYVEKWAKHGKIYVERQVEILEVHCWGLRDGVKIEVEGFVDEGKLIKSFHTFSRSEREIVRGEIQVSGGLTELVGEVMAKNGIGRSKSKGKKDKPTTLSSSDPGTPSSTTNAADPTDDSSNATPTSTKDQVSDEEGELGTGDVVYRPSKRVILPTSDINIDVERRNKAAFDLTMVTSVAHVWFNAFFEGNGPENSSKDLPADDSGVFEITWEKMDGIKGSSRKGTQAFDKVAVVWKALPLSDGKPGIVITEPGEGEEVKQSSPADWHGTEGVAPSEKKDLGLRTASPVESSSDLSKAGSVKSVKGVLQTQPDPHEDSGEGVRSHGPNGEETVHADIPGASGSGPTQSSSTTPTPFIPVQVDGSEKSQSVPHLIEPHPPSHQPARLANISREASKEIPHEGDGHNGTAMPQVGEMHHPVSTGDLPDGKAESELKNAKEHALGHLRRKNHGKEKDLAS</sequence>
<dbReference type="InterPro" id="IPR029021">
    <property type="entry name" value="Prot-tyrosine_phosphatase-like"/>
</dbReference>
<dbReference type="Proteomes" id="UP000799770">
    <property type="component" value="Unassembled WGS sequence"/>
</dbReference>
<dbReference type="GO" id="GO:0051896">
    <property type="term" value="P:regulation of phosphatidylinositol 3-kinase/protein kinase B signal transduction"/>
    <property type="evidence" value="ECO:0007669"/>
    <property type="project" value="TreeGrafter"/>
</dbReference>
<dbReference type="Pfam" id="PF22784">
    <property type="entry name" value="PTP-SAK"/>
    <property type="match status" value="1"/>
</dbReference>
<dbReference type="PROSITE" id="PS50056">
    <property type="entry name" value="TYR_PHOSPHATASE_2"/>
    <property type="match status" value="1"/>
</dbReference>
<evidence type="ECO:0000259" key="4">
    <source>
        <dbReference type="PROSITE" id="PS50056"/>
    </source>
</evidence>
<feature type="compositionally biased region" description="Low complexity" evidence="3">
    <location>
        <begin position="513"/>
        <end position="529"/>
    </location>
</feature>
<dbReference type="GO" id="GO:0005886">
    <property type="term" value="C:plasma membrane"/>
    <property type="evidence" value="ECO:0007669"/>
    <property type="project" value="TreeGrafter"/>
</dbReference>
<dbReference type="GO" id="GO:0005634">
    <property type="term" value="C:nucleus"/>
    <property type="evidence" value="ECO:0007669"/>
    <property type="project" value="TreeGrafter"/>
</dbReference>
<dbReference type="GO" id="GO:0016314">
    <property type="term" value="F:phosphatidylinositol-3,4,5-trisphosphate 3-phosphatase activity"/>
    <property type="evidence" value="ECO:0007669"/>
    <property type="project" value="UniProtKB-EC"/>
</dbReference>
<dbReference type="PROSITE" id="PS00383">
    <property type="entry name" value="TYR_PHOSPHATASE_1"/>
    <property type="match status" value="1"/>
</dbReference>
<dbReference type="PANTHER" id="PTHR12305">
    <property type="entry name" value="PHOSPHATASE WITH HOMOLOGY TO TENSIN"/>
    <property type="match status" value="1"/>
</dbReference>
<feature type="compositionally biased region" description="Basic and acidic residues" evidence="3">
    <location>
        <begin position="488"/>
        <end position="498"/>
    </location>
</feature>
<evidence type="ECO:0000256" key="1">
    <source>
        <dbReference type="ARBA" id="ARBA00013015"/>
    </source>
</evidence>
<feature type="region of interest" description="Disordered" evidence="3">
    <location>
        <begin position="420"/>
        <end position="632"/>
    </location>
</feature>
<dbReference type="PANTHER" id="PTHR12305:SF81">
    <property type="entry name" value="PHOSPHATIDYLINOSITOL 3,4,5-TRISPHOSPHATE 3-PHOSPHATASE AND DUAL-SPECIFICITY PROTEIN PHOSPHATASE PTEN"/>
    <property type="match status" value="1"/>
</dbReference>
<dbReference type="InterPro" id="IPR029023">
    <property type="entry name" value="Tensin_phosphatase"/>
</dbReference>
<feature type="domain" description="Tyrosine specific protein phosphatases" evidence="4">
    <location>
        <begin position="102"/>
        <end position="158"/>
    </location>
</feature>
<accession>A0A6A5YS02</accession>
<keyword evidence="2" id="KW-0378">Hydrolase</keyword>
<feature type="compositionally biased region" description="Low complexity" evidence="3">
    <location>
        <begin position="272"/>
        <end position="286"/>
    </location>
</feature>
<organism evidence="6 7">
    <name type="scientific">Lophiotrema nucula</name>
    <dbReference type="NCBI Taxonomy" id="690887"/>
    <lineage>
        <taxon>Eukaryota</taxon>
        <taxon>Fungi</taxon>
        <taxon>Dikarya</taxon>
        <taxon>Ascomycota</taxon>
        <taxon>Pezizomycotina</taxon>
        <taxon>Dothideomycetes</taxon>
        <taxon>Pleosporomycetidae</taxon>
        <taxon>Pleosporales</taxon>
        <taxon>Lophiotremataceae</taxon>
        <taxon>Lophiotrema</taxon>
    </lineage>
</organism>
<feature type="compositionally biased region" description="Basic and acidic residues" evidence="3">
    <location>
        <begin position="600"/>
        <end position="616"/>
    </location>
</feature>
<dbReference type="EC" id="3.1.3.67" evidence="1"/>
<evidence type="ECO:0000256" key="3">
    <source>
        <dbReference type="SAM" id="MobiDB-lite"/>
    </source>
</evidence>
<dbReference type="GO" id="GO:0043491">
    <property type="term" value="P:phosphatidylinositol 3-kinase/protein kinase B signal transduction"/>
    <property type="evidence" value="ECO:0007669"/>
    <property type="project" value="TreeGrafter"/>
</dbReference>
<dbReference type="OrthoDB" id="16692at2759"/>
<evidence type="ECO:0000256" key="2">
    <source>
        <dbReference type="ARBA" id="ARBA00022801"/>
    </source>
</evidence>
<evidence type="ECO:0000313" key="7">
    <source>
        <dbReference type="Proteomes" id="UP000799770"/>
    </source>
</evidence>
<protein>
    <recommendedName>
        <fullName evidence="1">phosphatidylinositol-3,4,5-trisphosphate 3-phosphatase</fullName>
        <ecNumber evidence="1">3.1.3.67</ecNumber>
    </recommendedName>
</protein>
<feature type="compositionally biased region" description="Basic and acidic residues" evidence="3">
    <location>
        <begin position="567"/>
        <end position="578"/>
    </location>
</feature>
<keyword evidence="7" id="KW-1185">Reference proteome</keyword>
<name>A0A6A5YS02_9PLEO</name>
<dbReference type="InterPro" id="IPR051281">
    <property type="entry name" value="Dual-spec_lipid-protein_phosph"/>
</dbReference>
<dbReference type="Gene3D" id="3.90.190.10">
    <property type="entry name" value="Protein tyrosine phosphatase superfamily"/>
    <property type="match status" value="1"/>
</dbReference>
<dbReference type="GO" id="GO:0046856">
    <property type="term" value="P:phosphatidylinositol dephosphorylation"/>
    <property type="evidence" value="ECO:0007669"/>
    <property type="project" value="TreeGrafter"/>
</dbReference>
<feature type="domain" description="Phosphatase tensin-type" evidence="5">
    <location>
        <begin position="12"/>
        <end position="186"/>
    </location>
</feature>
<dbReference type="CDD" id="cd14497">
    <property type="entry name" value="PTP_PTEN-like"/>
    <property type="match status" value="1"/>
</dbReference>
<dbReference type="AlphaFoldDB" id="A0A6A5YS02"/>
<feature type="region of interest" description="Disordered" evidence="3">
    <location>
        <begin position="257"/>
        <end position="319"/>
    </location>
</feature>
<dbReference type="GO" id="GO:0005829">
    <property type="term" value="C:cytosol"/>
    <property type="evidence" value="ECO:0007669"/>
    <property type="project" value="TreeGrafter"/>
</dbReference>
<evidence type="ECO:0000313" key="6">
    <source>
        <dbReference type="EMBL" id="KAF2109979.1"/>
    </source>
</evidence>
<dbReference type="InterPro" id="IPR016130">
    <property type="entry name" value="Tyr_Pase_AS"/>
</dbReference>
<dbReference type="GO" id="GO:0042995">
    <property type="term" value="C:cell projection"/>
    <property type="evidence" value="ECO:0007669"/>
    <property type="project" value="TreeGrafter"/>
</dbReference>
<reference evidence="6" key="1">
    <citation type="journal article" date="2020" name="Stud. Mycol.">
        <title>101 Dothideomycetes genomes: a test case for predicting lifestyles and emergence of pathogens.</title>
        <authorList>
            <person name="Haridas S."/>
            <person name="Albert R."/>
            <person name="Binder M."/>
            <person name="Bloem J."/>
            <person name="Labutti K."/>
            <person name="Salamov A."/>
            <person name="Andreopoulos B."/>
            <person name="Baker S."/>
            <person name="Barry K."/>
            <person name="Bills G."/>
            <person name="Bluhm B."/>
            <person name="Cannon C."/>
            <person name="Castanera R."/>
            <person name="Culley D."/>
            <person name="Daum C."/>
            <person name="Ezra D."/>
            <person name="Gonzalez J."/>
            <person name="Henrissat B."/>
            <person name="Kuo A."/>
            <person name="Liang C."/>
            <person name="Lipzen A."/>
            <person name="Lutzoni F."/>
            <person name="Magnuson J."/>
            <person name="Mondo S."/>
            <person name="Nolan M."/>
            <person name="Ohm R."/>
            <person name="Pangilinan J."/>
            <person name="Park H.-J."/>
            <person name="Ramirez L."/>
            <person name="Alfaro M."/>
            <person name="Sun H."/>
            <person name="Tritt A."/>
            <person name="Yoshinaga Y."/>
            <person name="Zwiers L.-H."/>
            <person name="Turgeon B."/>
            <person name="Goodwin S."/>
            <person name="Spatafora J."/>
            <person name="Crous P."/>
            <person name="Grigoriev I."/>
        </authorList>
    </citation>
    <scope>NUCLEOTIDE SEQUENCE</scope>
    <source>
        <strain evidence="6">CBS 627.86</strain>
    </source>
</reference>
<dbReference type="GO" id="GO:0004725">
    <property type="term" value="F:protein tyrosine phosphatase activity"/>
    <property type="evidence" value="ECO:0007669"/>
    <property type="project" value="TreeGrafter"/>
</dbReference>
<evidence type="ECO:0000259" key="5">
    <source>
        <dbReference type="PROSITE" id="PS51181"/>
    </source>
</evidence>
<dbReference type="SUPFAM" id="SSF52799">
    <property type="entry name" value="(Phosphotyrosine protein) phosphatases II"/>
    <property type="match status" value="1"/>
</dbReference>
<gene>
    <name evidence="6" type="ORF">BDV96DRAFT_230155</name>
</gene>
<dbReference type="InterPro" id="IPR000387">
    <property type="entry name" value="Tyr_Pase_dom"/>
</dbReference>